<evidence type="ECO:0000256" key="8">
    <source>
        <dbReference type="ARBA" id="ARBA00023004"/>
    </source>
</evidence>
<sequence>MPKNWKPEDKSIDQATQEMIKKAEKENIETIWDRLEAQQPQCGYGQLGICCKNCFQGPCRIDPFGDGPKKGVCGATADTIVARNLARMIAAGAAAHSDHGRHVVIAMYEAIEHGAPYPIKDEKKLKSVAKKLGIAVDNREIKEIAKDVIKKAFEDFGKQDDSIINFADAYANDKRKQTWKDAGVAPRNIDREVVEIMHRTTMGVDHDTVSLIAQGIKASLGDGWGGSLIATEFQDILFGTPQIGKREANLGVLKEDYVNIVVHGHEPVLSEKIIEAAQDPELIELAKKYGAKGINAVGMCCTGLELLVRHGTPIAGNYLQQELAIVTGAVEAMVVDVQCIMPSLVDVARCFHTKIIDTSSLATFPGATHIKFDERKADEIAKEIVRTAVENFSNREKNKVQIPKGKSEAIGGFSVEATLEALGGSLQPLEDAIKSGTIRGIVGIVGCNNVKVKHNYNHITLTNELIKNDILIIGTGCWATACAEYGIFLPEYAKNAGDGLRTICESLGIPPALNMGSCVDCSRMLVLADLMARDLGVDISDLPLAGSATEAMTEKAVSIGTYFVASGIFTHLGTTPPVLGSQEVVKVLTENAFDIVGGAFYVEPDPVKAAKTLTEYIEKKRKALGI</sequence>
<dbReference type="GO" id="GO:0006091">
    <property type="term" value="P:generation of precursor metabolites and energy"/>
    <property type="evidence" value="ECO:0007669"/>
    <property type="project" value="InterPro"/>
</dbReference>
<accession>A0A5A8EZQ1</accession>
<feature type="binding site" evidence="12">
    <location>
        <position position="59"/>
    </location>
    <ligand>
        <name>[4Fe-4S] cluster</name>
        <dbReference type="ChEBI" id="CHEBI:49883"/>
        <label>2</label>
    </ligand>
</feature>
<evidence type="ECO:0000256" key="1">
    <source>
        <dbReference type="ARBA" id="ARBA00001966"/>
    </source>
</evidence>
<proteinExistence type="inferred from homology"/>
<comment type="catalytic activity">
    <reaction evidence="10 11">
        <text>CO + 2 oxidized [2Fe-2S]-[ferredoxin] + H2O = 2 reduced [2Fe-2S]-[ferredoxin] + CO2 + 2 H(+)</text>
        <dbReference type="Rhea" id="RHEA:21040"/>
        <dbReference type="Rhea" id="RHEA-COMP:10000"/>
        <dbReference type="Rhea" id="RHEA-COMP:10001"/>
        <dbReference type="ChEBI" id="CHEBI:15377"/>
        <dbReference type="ChEBI" id="CHEBI:15378"/>
        <dbReference type="ChEBI" id="CHEBI:16526"/>
        <dbReference type="ChEBI" id="CHEBI:17245"/>
        <dbReference type="ChEBI" id="CHEBI:33737"/>
        <dbReference type="ChEBI" id="CHEBI:33738"/>
        <dbReference type="EC" id="1.2.7.4"/>
    </reaction>
</comment>
<dbReference type="PANTHER" id="PTHR30109:SF4">
    <property type="entry name" value="CARBON MONOXIDE DEHYDROGENASE"/>
    <property type="match status" value="1"/>
</dbReference>
<comment type="cofactor">
    <cofactor evidence="1">
        <name>[4Fe-4S] cluster</name>
        <dbReference type="ChEBI" id="CHEBI:49883"/>
    </cofactor>
</comment>
<evidence type="ECO:0000313" key="13">
    <source>
        <dbReference type="EMBL" id="KAA0256844.1"/>
    </source>
</evidence>
<keyword evidence="8 11" id="KW-0408">Iron</keyword>
<dbReference type="GO" id="GO:0050418">
    <property type="term" value="F:hydroxylamine reductase activity"/>
    <property type="evidence" value="ECO:0007669"/>
    <property type="project" value="TreeGrafter"/>
</dbReference>
<organism evidence="13 14">
    <name type="scientific">Deferribacter autotrophicus</name>
    <dbReference type="NCBI Taxonomy" id="500465"/>
    <lineage>
        <taxon>Bacteria</taxon>
        <taxon>Pseudomonadati</taxon>
        <taxon>Deferribacterota</taxon>
        <taxon>Deferribacteres</taxon>
        <taxon>Deferribacterales</taxon>
        <taxon>Deferribacteraceae</taxon>
        <taxon>Deferribacter</taxon>
    </lineage>
</organism>
<dbReference type="PANTHER" id="PTHR30109">
    <property type="entry name" value="HYDROXYLAMINE REDUCTASE"/>
    <property type="match status" value="1"/>
</dbReference>
<dbReference type="PIRSF" id="PIRSF005023">
    <property type="entry name" value="CODH"/>
    <property type="match status" value="1"/>
</dbReference>
<keyword evidence="7 11" id="KW-0560">Oxidoreductase</keyword>
<dbReference type="Pfam" id="PF03063">
    <property type="entry name" value="Prismane"/>
    <property type="match status" value="1"/>
</dbReference>
<dbReference type="GO" id="GO:0004601">
    <property type="term" value="F:peroxidase activity"/>
    <property type="evidence" value="ECO:0007669"/>
    <property type="project" value="TreeGrafter"/>
</dbReference>
<evidence type="ECO:0000313" key="14">
    <source>
        <dbReference type="Proteomes" id="UP000322876"/>
    </source>
</evidence>
<feature type="binding site" evidence="12">
    <location>
        <position position="54"/>
    </location>
    <ligand>
        <name>[4Fe-4S] cluster</name>
        <dbReference type="ChEBI" id="CHEBI:49883"/>
        <label>2</label>
    </ligand>
</feature>
<dbReference type="AlphaFoldDB" id="A0A5A8EZQ1"/>
<evidence type="ECO:0000256" key="5">
    <source>
        <dbReference type="ARBA" id="ARBA00022596"/>
    </source>
</evidence>
<dbReference type="Gene3D" id="3.40.50.2030">
    <property type="match status" value="2"/>
</dbReference>
<feature type="binding site" evidence="12">
    <location>
        <position position="265"/>
    </location>
    <ligand>
        <name>[Ni-4Fe-4S] cluster</name>
        <dbReference type="ChEBI" id="CHEBI:47739"/>
    </ligand>
</feature>
<dbReference type="NCBIfam" id="TIGR01702">
    <property type="entry name" value="CO_DH_cata"/>
    <property type="match status" value="1"/>
</dbReference>
<evidence type="ECO:0000256" key="12">
    <source>
        <dbReference type="PIRSR" id="PIRSR005023-1"/>
    </source>
</evidence>
<feature type="binding site" evidence="12">
    <location>
        <position position="51"/>
    </location>
    <ligand>
        <name>[4Fe-4S] cluster</name>
        <dbReference type="ChEBI" id="CHEBI:49883"/>
        <label>2</label>
    </ligand>
</feature>
<dbReference type="InterPro" id="IPR010047">
    <property type="entry name" value="CODH"/>
</dbReference>
<feature type="binding site" evidence="12">
    <location>
        <position position="42"/>
    </location>
    <ligand>
        <name>[4Fe-4S] cluster</name>
        <dbReference type="ChEBI" id="CHEBI:49883"/>
        <label>1</label>
        <note>ligand shared between dimeric partners</note>
    </ligand>
</feature>
<evidence type="ECO:0000256" key="7">
    <source>
        <dbReference type="ARBA" id="ARBA00023002"/>
    </source>
</evidence>
<feature type="binding site" evidence="12">
    <location>
        <position position="518"/>
    </location>
    <ligand>
        <name>[Ni-4Fe-4S] cluster</name>
        <dbReference type="ChEBI" id="CHEBI:47739"/>
    </ligand>
</feature>
<feature type="binding site" evidence="12">
    <location>
        <position position="50"/>
    </location>
    <ligand>
        <name>[4Fe-4S] cluster</name>
        <dbReference type="ChEBI" id="CHEBI:49883"/>
        <label>1</label>
        <note>ligand shared between dimeric partners</note>
    </ligand>
</feature>
<reference evidence="13 14" key="1">
    <citation type="submission" date="2019-06" db="EMBL/GenBank/DDBJ databases">
        <title>Genomic insights into carbon and energy metabolism of Deferribacter autotrophicus revealed new metabolic traits in the phylum Deferribacteres.</title>
        <authorList>
            <person name="Slobodkin A.I."/>
            <person name="Slobodkina G.B."/>
            <person name="Allioux M."/>
            <person name="Alain K."/>
            <person name="Jebbar M."/>
            <person name="Shadrin V."/>
            <person name="Kublanov I.V."/>
            <person name="Toshchakov S.V."/>
            <person name="Bonch-Osmolovskaya E.A."/>
        </authorList>
    </citation>
    <scope>NUCLEOTIDE SEQUENCE [LARGE SCALE GENOMIC DNA]</scope>
    <source>
        <strain evidence="13 14">SL50</strain>
    </source>
</reference>
<dbReference type="GO" id="GO:0042542">
    <property type="term" value="P:response to hydrogen peroxide"/>
    <property type="evidence" value="ECO:0007669"/>
    <property type="project" value="TreeGrafter"/>
</dbReference>
<evidence type="ECO:0000256" key="4">
    <source>
        <dbReference type="ARBA" id="ARBA00022485"/>
    </source>
</evidence>
<dbReference type="InterPro" id="IPR011254">
    <property type="entry name" value="Prismane-like_sf"/>
</dbReference>
<comment type="caution">
    <text evidence="13">The sequence shown here is derived from an EMBL/GenBank/DDBJ whole genome shotgun (WGS) entry which is preliminary data.</text>
</comment>
<dbReference type="InterPro" id="IPR016101">
    <property type="entry name" value="CO_DH_a-bundle"/>
</dbReference>
<evidence type="ECO:0000256" key="9">
    <source>
        <dbReference type="ARBA" id="ARBA00023014"/>
    </source>
</evidence>
<dbReference type="CDD" id="cd01915">
    <property type="entry name" value="CODH"/>
    <property type="match status" value="1"/>
</dbReference>
<evidence type="ECO:0000256" key="3">
    <source>
        <dbReference type="ARBA" id="ARBA00011738"/>
    </source>
</evidence>
<gene>
    <name evidence="13" type="primary">cooS</name>
    <name evidence="13" type="ORF">FHQ18_12010</name>
</gene>
<dbReference type="InterPro" id="IPR016099">
    <property type="entry name" value="Prismane-like_a/b-sand"/>
</dbReference>
<dbReference type="Gene3D" id="1.20.1270.30">
    <property type="match status" value="1"/>
</dbReference>
<feature type="binding site" evidence="12">
    <location>
        <position position="447"/>
    </location>
    <ligand>
        <name>[Ni-4Fe-4S] cluster</name>
        <dbReference type="ChEBI" id="CHEBI:47739"/>
    </ligand>
</feature>
<name>A0A5A8EZQ1_9BACT</name>
<keyword evidence="4 11" id="KW-0004">4Fe-4S</keyword>
<dbReference type="EC" id="1.2.7.4" evidence="11"/>
<dbReference type="OrthoDB" id="5478720at2"/>
<keyword evidence="5 12" id="KW-0533">Nickel</keyword>
<dbReference type="GO" id="GO:0016151">
    <property type="term" value="F:nickel cation binding"/>
    <property type="evidence" value="ECO:0007669"/>
    <property type="project" value="InterPro"/>
</dbReference>
<dbReference type="GO" id="GO:0043885">
    <property type="term" value="F:anaerobic carbon-monoxide dehydrogenase activity"/>
    <property type="evidence" value="ECO:0007669"/>
    <property type="project" value="UniProtKB-UniRule"/>
</dbReference>
<keyword evidence="14" id="KW-1185">Reference proteome</keyword>
<keyword evidence="9 11" id="KW-0411">Iron-sulfur</keyword>
<comment type="similarity">
    <text evidence="2">Belongs to the Ni-containing carbon monoxide dehydrogenase family.</text>
</comment>
<feature type="binding site" evidence="12">
    <location>
        <position position="73"/>
    </location>
    <ligand>
        <name>[4Fe-4S] cluster</name>
        <dbReference type="ChEBI" id="CHEBI:49883"/>
        <label>2</label>
    </ligand>
</feature>
<dbReference type="SUPFAM" id="SSF56821">
    <property type="entry name" value="Prismane protein-like"/>
    <property type="match status" value="1"/>
</dbReference>
<dbReference type="EMBL" id="VFJB01000010">
    <property type="protein sequence ID" value="KAA0256844.1"/>
    <property type="molecule type" value="Genomic_DNA"/>
</dbReference>
<evidence type="ECO:0000256" key="11">
    <source>
        <dbReference type="PIRNR" id="PIRNR005023"/>
    </source>
</evidence>
<evidence type="ECO:0000256" key="2">
    <source>
        <dbReference type="ARBA" id="ARBA00010689"/>
    </source>
</evidence>
<dbReference type="FunFam" id="3.40.50.2030:FF:000005">
    <property type="entry name" value="Carbon monoxide dehydrogenase"/>
    <property type="match status" value="1"/>
</dbReference>
<protein>
    <recommendedName>
        <fullName evidence="11">Carbon monoxide dehydrogenase</fullName>
        <ecNumber evidence="11">1.2.7.4</ecNumber>
    </recommendedName>
</protein>
<feature type="binding site" evidence="12">
    <location>
        <position position="477"/>
    </location>
    <ligand>
        <name>[Ni-4Fe-4S] cluster</name>
        <dbReference type="ChEBI" id="CHEBI:47739"/>
    </ligand>
</feature>
<dbReference type="InterPro" id="IPR004137">
    <property type="entry name" value="HCP/CODH"/>
</dbReference>
<evidence type="ECO:0000256" key="10">
    <source>
        <dbReference type="ARBA" id="ARBA00048733"/>
    </source>
</evidence>
<evidence type="ECO:0000256" key="6">
    <source>
        <dbReference type="ARBA" id="ARBA00022723"/>
    </source>
</evidence>
<keyword evidence="6 11" id="KW-0479">Metal-binding</keyword>
<comment type="subunit">
    <text evidence="3">Homodimer.</text>
</comment>
<dbReference type="Proteomes" id="UP000322876">
    <property type="component" value="Unassembled WGS sequence"/>
</dbReference>
<feature type="binding site" evidence="12">
    <location>
        <position position="301"/>
    </location>
    <ligand>
        <name>[Ni-4Fe-4S] cluster</name>
        <dbReference type="ChEBI" id="CHEBI:47739"/>
    </ligand>
</feature>
<dbReference type="GO" id="GO:0051539">
    <property type="term" value="F:4 iron, 4 sulfur cluster binding"/>
    <property type="evidence" value="ECO:0007669"/>
    <property type="project" value="UniProtKB-UniRule"/>
</dbReference>
<feature type="binding site" evidence="12">
    <location>
        <position position="339"/>
    </location>
    <ligand>
        <name>[Ni-4Fe-4S] cluster</name>
        <dbReference type="ChEBI" id="CHEBI:47739"/>
    </ligand>
</feature>
<dbReference type="RefSeq" id="WP_149267424.1">
    <property type="nucleotide sequence ID" value="NZ_VFJB01000010.1"/>
</dbReference>